<dbReference type="InterPro" id="IPR036291">
    <property type="entry name" value="NAD(P)-bd_dom_sf"/>
</dbReference>
<gene>
    <name evidence="6" type="ORF">DW084_17050</name>
</gene>
<dbReference type="GO" id="GO:0008270">
    <property type="term" value="F:zinc ion binding"/>
    <property type="evidence" value="ECO:0007669"/>
    <property type="project" value="InterPro"/>
</dbReference>
<feature type="domain" description="Enoyl reductase (ER)" evidence="5">
    <location>
        <begin position="27"/>
        <end position="361"/>
    </location>
</feature>
<dbReference type="SUPFAM" id="SSF50129">
    <property type="entry name" value="GroES-like"/>
    <property type="match status" value="1"/>
</dbReference>
<dbReference type="PANTHER" id="PTHR43401:SF2">
    <property type="entry name" value="L-THREONINE 3-DEHYDROGENASE"/>
    <property type="match status" value="1"/>
</dbReference>
<evidence type="ECO:0000313" key="7">
    <source>
        <dbReference type="Proteomes" id="UP000286288"/>
    </source>
</evidence>
<dbReference type="PROSITE" id="PS00059">
    <property type="entry name" value="ADH_ZINC"/>
    <property type="match status" value="1"/>
</dbReference>
<dbReference type="GO" id="GO:0016491">
    <property type="term" value="F:oxidoreductase activity"/>
    <property type="evidence" value="ECO:0007669"/>
    <property type="project" value="UniProtKB-KW"/>
</dbReference>
<reference evidence="6 7" key="1">
    <citation type="submission" date="2018-08" db="EMBL/GenBank/DDBJ databases">
        <title>A genome reference for cultivated species of the human gut microbiota.</title>
        <authorList>
            <person name="Zou Y."/>
            <person name="Xue W."/>
            <person name="Luo G."/>
        </authorList>
    </citation>
    <scope>NUCLEOTIDE SEQUENCE [LARGE SCALE GENOMIC DNA]</scope>
    <source>
        <strain evidence="6 7">AF48-16</strain>
    </source>
</reference>
<dbReference type="Gene3D" id="3.90.180.10">
    <property type="entry name" value="Medium-chain alcohol dehydrogenases, catalytic domain"/>
    <property type="match status" value="1"/>
</dbReference>
<organism evidence="6 7">
    <name type="scientific">Enterococcus casseliflavus</name>
    <name type="common">Enterococcus flavescens</name>
    <dbReference type="NCBI Taxonomy" id="37734"/>
    <lineage>
        <taxon>Bacteria</taxon>
        <taxon>Bacillati</taxon>
        <taxon>Bacillota</taxon>
        <taxon>Bacilli</taxon>
        <taxon>Lactobacillales</taxon>
        <taxon>Enterococcaceae</taxon>
        <taxon>Enterococcus</taxon>
    </lineage>
</organism>
<dbReference type="Proteomes" id="UP000286288">
    <property type="component" value="Unassembled WGS sequence"/>
</dbReference>
<dbReference type="EMBL" id="QRMZ01000033">
    <property type="protein sequence ID" value="RHK03660.1"/>
    <property type="molecule type" value="Genomic_DNA"/>
</dbReference>
<comment type="cofactor">
    <cofactor evidence="4">
        <name>Zn(2+)</name>
        <dbReference type="ChEBI" id="CHEBI:29105"/>
    </cofactor>
</comment>
<dbReference type="AlphaFoldDB" id="A0A415EMP2"/>
<dbReference type="InterPro" id="IPR013154">
    <property type="entry name" value="ADH-like_N"/>
</dbReference>
<comment type="caution">
    <text evidence="6">The sequence shown here is derived from an EMBL/GenBank/DDBJ whole genome shotgun (WGS) entry which is preliminary data.</text>
</comment>
<evidence type="ECO:0000256" key="2">
    <source>
        <dbReference type="ARBA" id="ARBA00022833"/>
    </source>
</evidence>
<comment type="similarity">
    <text evidence="4">Belongs to the zinc-containing alcohol dehydrogenase family.</text>
</comment>
<dbReference type="Gene3D" id="3.40.50.720">
    <property type="entry name" value="NAD(P)-binding Rossmann-like Domain"/>
    <property type="match status" value="1"/>
</dbReference>
<evidence type="ECO:0000256" key="1">
    <source>
        <dbReference type="ARBA" id="ARBA00022723"/>
    </source>
</evidence>
<keyword evidence="2 4" id="KW-0862">Zinc</keyword>
<dbReference type="Pfam" id="PF08240">
    <property type="entry name" value="ADH_N"/>
    <property type="match status" value="1"/>
</dbReference>
<name>A0A415EMP2_ENTCA</name>
<dbReference type="SMART" id="SM00829">
    <property type="entry name" value="PKS_ER"/>
    <property type="match status" value="1"/>
</dbReference>
<dbReference type="PANTHER" id="PTHR43401">
    <property type="entry name" value="L-THREONINE 3-DEHYDROGENASE"/>
    <property type="match status" value="1"/>
</dbReference>
<dbReference type="SUPFAM" id="SSF51735">
    <property type="entry name" value="NAD(P)-binding Rossmann-fold domains"/>
    <property type="match status" value="1"/>
</dbReference>
<evidence type="ECO:0000256" key="3">
    <source>
        <dbReference type="ARBA" id="ARBA00023002"/>
    </source>
</evidence>
<evidence type="ECO:0000259" key="5">
    <source>
        <dbReference type="SMART" id="SM00829"/>
    </source>
</evidence>
<dbReference type="InterPro" id="IPR020843">
    <property type="entry name" value="ER"/>
</dbReference>
<protein>
    <submittedName>
        <fullName evidence="6">Alcohol dehydrogenase</fullName>
    </submittedName>
</protein>
<dbReference type="InterPro" id="IPR013149">
    <property type="entry name" value="ADH-like_C"/>
</dbReference>
<dbReference type="Pfam" id="PF00107">
    <property type="entry name" value="ADH_zinc_N"/>
    <property type="match status" value="1"/>
</dbReference>
<keyword evidence="3" id="KW-0560">Oxidoreductase</keyword>
<keyword evidence="1 4" id="KW-0479">Metal-binding</keyword>
<sequence length="363" mass="39206">MTVSKGKSNEEETEMTEKTMKAAVLKGPERIEVKQVPVPKVEEGLIEIQVSACGVCGSDVHMWQAGKGWGKTGESDFIMGHEFCGVVTDAGDSSFKIGDRVAFWANLYCGKCDMCQKGQEHLCREVNGTNYIGFVCNGAYAERFVGKASNAYKLPDTVSDTAASLIDPLMVAYHAVRKSNIKLNDKVLVSGSGIIGQLIGELAKKAGASYVAMSKINDTKIEKAEELGIFDDYFDAKDPNRGEVLKDASAGGFDLIFEAVGSSSSLATCIEAARPGATIVAIGNSVAPEIPFSLNRLVLQEIKLIGSVSCTRQEFEQTIDLIASGMIDPTKYITDEYPLEKLQEALERQTLEDDPLVKAVVTF</sequence>
<dbReference type="InterPro" id="IPR050129">
    <property type="entry name" value="Zn_alcohol_dh"/>
</dbReference>
<evidence type="ECO:0000313" key="6">
    <source>
        <dbReference type="EMBL" id="RHK03660.1"/>
    </source>
</evidence>
<evidence type="ECO:0000256" key="4">
    <source>
        <dbReference type="RuleBase" id="RU361277"/>
    </source>
</evidence>
<dbReference type="InterPro" id="IPR002328">
    <property type="entry name" value="ADH_Zn_CS"/>
</dbReference>
<accession>A0A415EMP2</accession>
<proteinExistence type="inferred from homology"/>
<dbReference type="InterPro" id="IPR011032">
    <property type="entry name" value="GroES-like_sf"/>
</dbReference>